<gene>
    <name evidence="2" type="ORF">FIBSPDRAFT_863665</name>
</gene>
<dbReference type="Proteomes" id="UP000076532">
    <property type="component" value="Unassembled WGS sequence"/>
</dbReference>
<feature type="region of interest" description="Disordered" evidence="1">
    <location>
        <begin position="26"/>
        <end position="55"/>
    </location>
</feature>
<dbReference type="EMBL" id="KV417572">
    <property type="protein sequence ID" value="KZP18423.1"/>
    <property type="molecule type" value="Genomic_DNA"/>
</dbReference>
<keyword evidence="3" id="KW-1185">Reference proteome</keyword>
<evidence type="ECO:0000313" key="3">
    <source>
        <dbReference type="Proteomes" id="UP000076532"/>
    </source>
</evidence>
<protein>
    <submittedName>
        <fullName evidence="2">Uncharacterized protein</fullName>
    </submittedName>
</protein>
<proteinExistence type="predicted"/>
<name>A0A166H2V6_9AGAM</name>
<evidence type="ECO:0000256" key="1">
    <source>
        <dbReference type="SAM" id="MobiDB-lite"/>
    </source>
</evidence>
<reference evidence="2 3" key="1">
    <citation type="journal article" date="2016" name="Mol. Biol. Evol.">
        <title>Comparative Genomics of Early-Diverging Mushroom-Forming Fungi Provides Insights into the Origins of Lignocellulose Decay Capabilities.</title>
        <authorList>
            <person name="Nagy L.G."/>
            <person name="Riley R."/>
            <person name="Tritt A."/>
            <person name="Adam C."/>
            <person name="Daum C."/>
            <person name="Floudas D."/>
            <person name="Sun H."/>
            <person name="Yadav J.S."/>
            <person name="Pangilinan J."/>
            <person name="Larsson K.H."/>
            <person name="Matsuura K."/>
            <person name="Barry K."/>
            <person name="Labutti K."/>
            <person name="Kuo R."/>
            <person name="Ohm R.A."/>
            <person name="Bhattacharya S.S."/>
            <person name="Shirouzu T."/>
            <person name="Yoshinaga Y."/>
            <person name="Martin F.M."/>
            <person name="Grigoriev I.V."/>
            <person name="Hibbett D.S."/>
        </authorList>
    </citation>
    <scope>NUCLEOTIDE SEQUENCE [LARGE SCALE GENOMIC DNA]</scope>
    <source>
        <strain evidence="2 3">CBS 109695</strain>
    </source>
</reference>
<sequence length="55" mass="5920">MTERLLADMRLLCPPMQTLGVDCRISMPSASSLPSTPNTSSRPRFTPQASGTTPL</sequence>
<feature type="compositionally biased region" description="Polar residues" evidence="1">
    <location>
        <begin position="28"/>
        <end position="55"/>
    </location>
</feature>
<dbReference type="AlphaFoldDB" id="A0A166H2V6"/>
<accession>A0A166H2V6</accession>
<evidence type="ECO:0000313" key="2">
    <source>
        <dbReference type="EMBL" id="KZP18423.1"/>
    </source>
</evidence>
<organism evidence="2 3">
    <name type="scientific">Athelia psychrophila</name>
    <dbReference type="NCBI Taxonomy" id="1759441"/>
    <lineage>
        <taxon>Eukaryota</taxon>
        <taxon>Fungi</taxon>
        <taxon>Dikarya</taxon>
        <taxon>Basidiomycota</taxon>
        <taxon>Agaricomycotina</taxon>
        <taxon>Agaricomycetes</taxon>
        <taxon>Agaricomycetidae</taxon>
        <taxon>Atheliales</taxon>
        <taxon>Atheliaceae</taxon>
        <taxon>Athelia</taxon>
    </lineage>
</organism>